<sequence length="86" mass="9939">MTATAYSNVDSRKVHANIITLPSSDHHIAFQASHLQVLHLLALSYDQSQIGYHKCDQFFPLNFAISKQLPDWIFFYCFQEEIHKDG</sequence>
<organism evidence="1 2">
    <name type="scientific">Trichinella nelsoni</name>
    <dbReference type="NCBI Taxonomy" id="6336"/>
    <lineage>
        <taxon>Eukaryota</taxon>
        <taxon>Metazoa</taxon>
        <taxon>Ecdysozoa</taxon>
        <taxon>Nematoda</taxon>
        <taxon>Enoplea</taxon>
        <taxon>Dorylaimia</taxon>
        <taxon>Trichinellida</taxon>
        <taxon>Trichinellidae</taxon>
        <taxon>Trichinella</taxon>
    </lineage>
</organism>
<name>A0A0V0SB21_9BILA</name>
<evidence type="ECO:0000313" key="2">
    <source>
        <dbReference type="Proteomes" id="UP000054630"/>
    </source>
</evidence>
<protein>
    <submittedName>
        <fullName evidence="1">Uncharacterized protein</fullName>
    </submittedName>
</protein>
<proteinExistence type="predicted"/>
<accession>A0A0V0SB21</accession>
<dbReference type="AlphaFoldDB" id="A0A0V0SB21"/>
<dbReference type="EMBL" id="JYDL01000021">
    <property type="protein sequence ID" value="KRX23894.1"/>
    <property type="molecule type" value="Genomic_DNA"/>
</dbReference>
<evidence type="ECO:0000313" key="1">
    <source>
        <dbReference type="EMBL" id="KRX23894.1"/>
    </source>
</evidence>
<reference evidence="1 2" key="1">
    <citation type="submission" date="2015-01" db="EMBL/GenBank/DDBJ databases">
        <title>Evolution of Trichinella species and genotypes.</title>
        <authorList>
            <person name="Korhonen P.K."/>
            <person name="Edoardo P."/>
            <person name="Giuseppe L.R."/>
            <person name="Gasser R.B."/>
        </authorList>
    </citation>
    <scope>NUCLEOTIDE SEQUENCE [LARGE SCALE GENOMIC DNA]</scope>
    <source>
        <strain evidence="1">ISS37</strain>
    </source>
</reference>
<keyword evidence="2" id="KW-1185">Reference proteome</keyword>
<gene>
    <name evidence="1" type="ORF">T07_728</name>
</gene>
<comment type="caution">
    <text evidence="1">The sequence shown here is derived from an EMBL/GenBank/DDBJ whole genome shotgun (WGS) entry which is preliminary data.</text>
</comment>
<dbReference type="OrthoDB" id="5914411at2759"/>
<dbReference type="Proteomes" id="UP000054630">
    <property type="component" value="Unassembled WGS sequence"/>
</dbReference>